<reference evidence="2 3" key="1">
    <citation type="submission" date="2021-05" db="EMBL/GenBank/DDBJ databases">
        <title>Novel Bacillus species.</title>
        <authorList>
            <person name="Liu G."/>
        </authorList>
    </citation>
    <scope>NUCLEOTIDE SEQUENCE [LARGE SCALE GENOMIC DNA]</scope>
    <source>
        <strain evidence="2 3">FJAT-49682</strain>
    </source>
</reference>
<accession>A0A942Z502</accession>
<gene>
    <name evidence="2" type="ORF">KHA91_09275</name>
</gene>
<dbReference type="SMART" id="SM00849">
    <property type="entry name" value="Lactamase_B"/>
    <property type="match status" value="2"/>
</dbReference>
<dbReference type="PANTHER" id="PTHR23131">
    <property type="entry name" value="ENDORIBONUCLEASE LACTB2"/>
    <property type="match status" value="1"/>
</dbReference>
<dbReference type="CDD" id="cd06262">
    <property type="entry name" value="metallo-hydrolase-like_MBL-fold"/>
    <property type="match status" value="2"/>
</dbReference>
<dbReference type="RefSeq" id="WP_213097986.1">
    <property type="nucleotide sequence ID" value="NZ_JAGYPN010000002.1"/>
</dbReference>
<dbReference type="Proteomes" id="UP000676456">
    <property type="component" value="Unassembled WGS sequence"/>
</dbReference>
<dbReference type="InterPro" id="IPR001279">
    <property type="entry name" value="Metallo-B-lactamas"/>
</dbReference>
<dbReference type="Gene3D" id="3.60.15.10">
    <property type="entry name" value="Ribonuclease Z/Hydroxyacylglutathione hydrolase-like"/>
    <property type="match status" value="2"/>
</dbReference>
<dbReference type="Pfam" id="PF00753">
    <property type="entry name" value="Lactamase_B"/>
    <property type="match status" value="2"/>
</dbReference>
<protein>
    <submittedName>
        <fullName evidence="2">MBL fold metallo-hydrolase</fullName>
    </submittedName>
</protein>
<dbReference type="InterPro" id="IPR050662">
    <property type="entry name" value="Sec-metab_biosynth-thioest"/>
</dbReference>
<feature type="domain" description="Metallo-beta-lactamase" evidence="1">
    <location>
        <begin position="14"/>
        <end position="207"/>
    </location>
</feature>
<comment type="caution">
    <text evidence="2">The sequence shown here is derived from an EMBL/GenBank/DDBJ whole genome shotgun (WGS) entry which is preliminary data.</text>
</comment>
<name>A0A942Z502_9BACI</name>
<feature type="domain" description="Metallo-beta-lactamase" evidence="1">
    <location>
        <begin position="260"/>
        <end position="456"/>
    </location>
</feature>
<proteinExistence type="predicted"/>
<evidence type="ECO:0000313" key="3">
    <source>
        <dbReference type="Proteomes" id="UP000676456"/>
    </source>
</evidence>
<dbReference type="AlphaFoldDB" id="A0A942Z502"/>
<dbReference type="SUPFAM" id="SSF56281">
    <property type="entry name" value="Metallo-hydrolase/oxidoreductase"/>
    <property type="match status" value="2"/>
</dbReference>
<dbReference type="EMBL" id="JAGYPN010000002">
    <property type="protein sequence ID" value="MBS4222930.1"/>
    <property type="molecule type" value="Genomic_DNA"/>
</dbReference>
<organism evidence="2 3">
    <name type="scientific">Lederbergia citrea</name>
    <dbReference type="NCBI Taxonomy" id="2833581"/>
    <lineage>
        <taxon>Bacteria</taxon>
        <taxon>Bacillati</taxon>
        <taxon>Bacillota</taxon>
        <taxon>Bacilli</taxon>
        <taxon>Bacillales</taxon>
        <taxon>Bacillaceae</taxon>
        <taxon>Lederbergia</taxon>
    </lineage>
</organism>
<keyword evidence="3" id="KW-1185">Reference proteome</keyword>
<sequence length="607" mass="68839">MKQISQNLFLYEDTCNVYVIRSGDQGILIDFGAGDVMAHLSSIGVNQVTDILMTHHHRDQAQGLDAAVKKDIRIWVPHTEQNLFHSVNEHWKAREIDNNYNMRQDRFSLLQSVSLYGTLKDYSTHHLNGIKFTILPTPGHTIGSITILAEIDGMNVAFTGDLIYAPGKVWSMSATQWSYNGGEGIALSVLSLLDLKDRNIDILLPSHGQAMIRPIEAIDLLIDRFTELMKERKQNPRLFHLKEKPYKQITPHLLQNQTSMANSYVLLSSTGKALFIDFGYDFIGGMAAGADRASRRPWLYTLNKLKEDFNVENIDVVIPTHYHDDHVAGMNILRDVEGTQVWCPINFSNILEEPKKYNLPCLWYDPIKVDKTLPLNKKIRWEEYEFTLYEQPGHTLYAVAIAFEVDGKRVLAIGDQYQGDGDEYNYVYGNEFRINDYIDSADLYKSLKPDLLISGHWDPVQVTEGYLQKIAEKGKNLEELHRDLLPLETIDFGANGFGATIEPYQSIVEAGESFSITVEIKNPFQDEHMVTGTIITPKDWQIENNKYGEKVAGNMTTNFTATITVPKGVIAFRERIAVDITVGNQHFGQHAEALVSIINEESRKRGI</sequence>
<evidence type="ECO:0000313" key="2">
    <source>
        <dbReference type="EMBL" id="MBS4222930.1"/>
    </source>
</evidence>
<dbReference type="InterPro" id="IPR036866">
    <property type="entry name" value="RibonucZ/Hydroxyglut_hydro"/>
</dbReference>
<evidence type="ECO:0000259" key="1">
    <source>
        <dbReference type="SMART" id="SM00849"/>
    </source>
</evidence>